<organism evidence="1 2">
    <name type="scientific">Halalkalibacter alkalisediminis</name>
    <dbReference type="NCBI Taxonomy" id="935616"/>
    <lineage>
        <taxon>Bacteria</taxon>
        <taxon>Bacillati</taxon>
        <taxon>Bacillota</taxon>
        <taxon>Bacilli</taxon>
        <taxon>Bacillales</taxon>
        <taxon>Bacillaceae</taxon>
        <taxon>Halalkalibacter</taxon>
    </lineage>
</organism>
<name>A0ABV6NBJ5_9BACI</name>
<dbReference type="Proteomes" id="UP001589833">
    <property type="component" value="Unassembled WGS sequence"/>
</dbReference>
<gene>
    <name evidence="1" type="ORF">ACFFH4_00860</name>
</gene>
<sequence length="98" mass="10757">MLGLLSFILGLSLGMGAPLSISRTITTLPKNRVGEGLGLRLSLNRLTQVVFPVLLVPLSLDYQVCFDLSGFIIMSGVSNLKKWSEDKPYIKEKRNGGY</sequence>
<evidence type="ECO:0008006" key="3">
    <source>
        <dbReference type="Google" id="ProtNLM"/>
    </source>
</evidence>
<proteinExistence type="predicted"/>
<evidence type="ECO:0000313" key="2">
    <source>
        <dbReference type="Proteomes" id="UP001589833"/>
    </source>
</evidence>
<keyword evidence="2" id="KW-1185">Reference proteome</keyword>
<comment type="caution">
    <text evidence="1">The sequence shown here is derived from an EMBL/GenBank/DDBJ whole genome shotgun (WGS) entry which is preliminary data.</text>
</comment>
<reference evidence="1 2" key="1">
    <citation type="submission" date="2024-09" db="EMBL/GenBank/DDBJ databases">
        <authorList>
            <person name="Sun Q."/>
            <person name="Mori K."/>
        </authorList>
    </citation>
    <scope>NUCLEOTIDE SEQUENCE [LARGE SCALE GENOMIC DNA]</scope>
    <source>
        <strain evidence="1 2">NCAIM B.02301</strain>
    </source>
</reference>
<dbReference type="InterPro" id="IPR036259">
    <property type="entry name" value="MFS_trans_sf"/>
</dbReference>
<protein>
    <recommendedName>
        <fullName evidence="3">Major facilitator superfamily (MFS) profile domain-containing protein</fullName>
    </recommendedName>
</protein>
<dbReference type="SUPFAM" id="SSF103473">
    <property type="entry name" value="MFS general substrate transporter"/>
    <property type="match status" value="1"/>
</dbReference>
<evidence type="ECO:0000313" key="1">
    <source>
        <dbReference type="EMBL" id="MFC0557602.1"/>
    </source>
</evidence>
<dbReference type="EMBL" id="JBHLTR010000002">
    <property type="protein sequence ID" value="MFC0557602.1"/>
    <property type="molecule type" value="Genomic_DNA"/>
</dbReference>
<accession>A0ABV6NBJ5</accession>